<dbReference type="AlphaFoldDB" id="A0A9W6KUW6"/>
<reference evidence="1" key="2">
    <citation type="submission" date="2023-01" db="EMBL/GenBank/DDBJ databases">
        <authorList>
            <person name="Sun Q."/>
            <person name="Evtushenko L."/>
        </authorList>
    </citation>
    <scope>NUCLEOTIDE SEQUENCE</scope>
    <source>
        <strain evidence="1">VKM Ac-1321</strain>
    </source>
</reference>
<organism evidence="1 2">
    <name type="scientific">Dactylosporangium matsuzakiense</name>
    <dbReference type="NCBI Taxonomy" id="53360"/>
    <lineage>
        <taxon>Bacteria</taxon>
        <taxon>Bacillati</taxon>
        <taxon>Actinomycetota</taxon>
        <taxon>Actinomycetes</taxon>
        <taxon>Micromonosporales</taxon>
        <taxon>Micromonosporaceae</taxon>
        <taxon>Dactylosporangium</taxon>
    </lineage>
</organism>
<dbReference type="EMBL" id="BSFP01000155">
    <property type="protein sequence ID" value="GLL08522.1"/>
    <property type="molecule type" value="Genomic_DNA"/>
</dbReference>
<proteinExistence type="predicted"/>
<dbReference type="InterPro" id="IPR011055">
    <property type="entry name" value="Dup_hybrid_motif"/>
</dbReference>
<evidence type="ECO:0008006" key="3">
    <source>
        <dbReference type="Google" id="ProtNLM"/>
    </source>
</evidence>
<dbReference type="Gene3D" id="2.70.70.10">
    <property type="entry name" value="Glucose Permease (Domain IIA)"/>
    <property type="match status" value="1"/>
</dbReference>
<name>A0A9W6KUW6_9ACTN</name>
<sequence>MAVVLAQLGMGEPAHASTPTPAVWVGAPFEGNWPTGDSLPAVHNRAYGGDWAADLVAPQGTPVYLYAAPQNTALTITAVVDVVGPACASGRLDLGGKRVTIGLWNGNTKIGAVTYAHLETGLTAGTTVSRWGTLLGTVGHYTPGSCWDGDHSHVELYNQARYACYNRGYAPAQRFYPTNFIGFVGGDYATGTGQACP</sequence>
<accession>A0A9W6KUW6</accession>
<evidence type="ECO:0000313" key="2">
    <source>
        <dbReference type="Proteomes" id="UP001143480"/>
    </source>
</evidence>
<protein>
    <recommendedName>
        <fullName evidence="3">Peptidase M23-like protein</fullName>
    </recommendedName>
</protein>
<dbReference type="Proteomes" id="UP001143480">
    <property type="component" value="Unassembled WGS sequence"/>
</dbReference>
<reference evidence="1" key="1">
    <citation type="journal article" date="2014" name="Int. J. Syst. Evol. Microbiol.">
        <title>Complete genome sequence of Corynebacterium casei LMG S-19264T (=DSM 44701T), isolated from a smear-ripened cheese.</title>
        <authorList>
            <consortium name="US DOE Joint Genome Institute (JGI-PGF)"/>
            <person name="Walter F."/>
            <person name="Albersmeier A."/>
            <person name="Kalinowski J."/>
            <person name="Ruckert C."/>
        </authorList>
    </citation>
    <scope>NUCLEOTIDE SEQUENCE</scope>
    <source>
        <strain evidence="1">VKM Ac-1321</strain>
    </source>
</reference>
<evidence type="ECO:0000313" key="1">
    <source>
        <dbReference type="EMBL" id="GLL08522.1"/>
    </source>
</evidence>
<comment type="caution">
    <text evidence="1">The sequence shown here is derived from an EMBL/GenBank/DDBJ whole genome shotgun (WGS) entry which is preliminary data.</text>
</comment>
<keyword evidence="2" id="KW-1185">Reference proteome</keyword>
<gene>
    <name evidence="1" type="ORF">GCM10017581_102890</name>
</gene>